<reference evidence="3" key="1">
    <citation type="submission" date="2022-07" db="EMBL/GenBank/DDBJ databases">
        <title>Taxonomic analysis of Microcella humidisoli nov. sp., isolated from riverside soil.</title>
        <authorList>
            <person name="Molina K.M."/>
            <person name="Kim S.B."/>
        </authorList>
    </citation>
    <scope>NUCLEOTIDE SEQUENCE</scope>
    <source>
        <strain evidence="3">MMS21-STM10</strain>
    </source>
</reference>
<keyword evidence="2" id="KW-0472">Membrane</keyword>
<keyword evidence="2" id="KW-0812">Transmembrane</keyword>
<keyword evidence="4" id="KW-1185">Reference proteome</keyword>
<proteinExistence type="predicted"/>
<name>A0ABY5FST1_9MICO</name>
<feature type="transmembrane region" description="Helical" evidence="2">
    <location>
        <begin position="93"/>
        <end position="119"/>
    </location>
</feature>
<feature type="transmembrane region" description="Helical" evidence="2">
    <location>
        <begin position="209"/>
        <end position="228"/>
    </location>
</feature>
<gene>
    <name evidence="3" type="ORF">NNL39_06530</name>
</gene>
<evidence type="ECO:0000256" key="2">
    <source>
        <dbReference type="SAM" id="Phobius"/>
    </source>
</evidence>
<sequence length="262" mass="26813">MATQTSPEPAEQSPEGAPEEPTTVPADAQPADPQPAVEQPADAQPIASQPTELQPTEPLGADAPPAESVAAPAPTVVFVQAPQPPKKRGARGVGALVALLSAGIFAAVYALLVLLIALIGSPQGLAPALRFLSTVTFWVPVVVFLFSYLLLIVVVNRAGWWAHVLGGFIVAVLVWIGFVGSAIIAAGAFGGPASEVGAVVLQQLSNPLGFAAAIAAREVPIWVGGLVAKRGRTARARNAAARAAYEQELAEHRTTIGAPTAV</sequence>
<organism evidence="3 4">
    <name type="scientific">Microcella humidisoli</name>
    <dbReference type="NCBI Taxonomy" id="2963406"/>
    <lineage>
        <taxon>Bacteria</taxon>
        <taxon>Bacillati</taxon>
        <taxon>Actinomycetota</taxon>
        <taxon>Actinomycetes</taxon>
        <taxon>Micrococcales</taxon>
        <taxon>Microbacteriaceae</taxon>
        <taxon>Microcella</taxon>
    </lineage>
</organism>
<keyword evidence="2" id="KW-1133">Transmembrane helix</keyword>
<dbReference type="RefSeq" id="WP_255158174.1">
    <property type="nucleotide sequence ID" value="NZ_CP101497.1"/>
</dbReference>
<feature type="region of interest" description="Disordered" evidence="1">
    <location>
        <begin position="1"/>
        <end position="67"/>
    </location>
</feature>
<dbReference type="EMBL" id="CP101497">
    <property type="protein sequence ID" value="UTT61351.1"/>
    <property type="molecule type" value="Genomic_DNA"/>
</dbReference>
<feature type="compositionally biased region" description="Low complexity" evidence="1">
    <location>
        <begin position="25"/>
        <end position="45"/>
    </location>
</feature>
<accession>A0ABY5FST1</accession>
<feature type="transmembrane region" description="Helical" evidence="2">
    <location>
        <begin position="167"/>
        <end position="189"/>
    </location>
</feature>
<evidence type="ECO:0000313" key="4">
    <source>
        <dbReference type="Proteomes" id="UP001060039"/>
    </source>
</evidence>
<feature type="transmembrane region" description="Helical" evidence="2">
    <location>
        <begin position="131"/>
        <end position="155"/>
    </location>
</feature>
<dbReference type="Proteomes" id="UP001060039">
    <property type="component" value="Chromosome"/>
</dbReference>
<evidence type="ECO:0000313" key="3">
    <source>
        <dbReference type="EMBL" id="UTT61351.1"/>
    </source>
</evidence>
<protein>
    <submittedName>
        <fullName evidence="3">Uncharacterized protein</fullName>
    </submittedName>
</protein>
<evidence type="ECO:0000256" key="1">
    <source>
        <dbReference type="SAM" id="MobiDB-lite"/>
    </source>
</evidence>